<dbReference type="EMBL" id="JANKHH010000001">
    <property type="protein sequence ID" value="MCR2832482.1"/>
    <property type="molecule type" value="Genomic_DNA"/>
</dbReference>
<reference evidence="2 3" key="1">
    <citation type="submission" date="2022-08" db="EMBL/GenBank/DDBJ databases">
        <title>Polyphasic taxonomy analysis of Qipengyuania sp.RS5-5.</title>
        <authorList>
            <person name="Xamxidin M."/>
            <person name="Wu M."/>
        </authorList>
    </citation>
    <scope>NUCLEOTIDE SEQUENCE [LARGE SCALE GENOMIC DNA]</scope>
    <source>
        <strain evidence="2 3">RS5-5</strain>
    </source>
</reference>
<dbReference type="Proteomes" id="UP001206067">
    <property type="component" value="Unassembled WGS sequence"/>
</dbReference>
<name>A0ABT1XLM9_9SPHN</name>
<accession>A0ABT1XLM9</accession>
<evidence type="ECO:0000313" key="3">
    <source>
        <dbReference type="Proteomes" id="UP001206067"/>
    </source>
</evidence>
<organism evidence="2 3">
    <name type="scientific">Parerythrobacter lacustris</name>
    <dbReference type="NCBI Taxonomy" id="2969984"/>
    <lineage>
        <taxon>Bacteria</taxon>
        <taxon>Pseudomonadati</taxon>
        <taxon>Pseudomonadota</taxon>
        <taxon>Alphaproteobacteria</taxon>
        <taxon>Sphingomonadales</taxon>
        <taxon>Erythrobacteraceae</taxon>
        <taxon>Parerythrobacter</taxon>
    </lineage>
</organism>
<comment type="caution">
    <text evidence="2">The sequence shown here is derived from an EMBL/GenBank/DDBJ whole genome shotgun (WGS) entry which is preliminary data.</text>
</comment>
<evidence type="ECO:0000313" key="2">
    <source>
        <dbReference type="EMBL" id="MCR2832482.1"/>
    </source>
</evidence>
<proteinExistence type="predicted"/>
<feature type="signal peptide" evidence="1">
    <location>
        <begin position="1"/>
        <end position="17"/>
    </location>
</feature>
<evidence type="ECO:0008006" key="4">
    <source>
        <dbReference type="Google" id="ProtNLM"/>
    </source>
</evidence>
<gene>
    <name evidence="2" type="ORF">NSO95_00865</name>
</gene>
<sequence>MRFARFSLWACAALALASCGGLDEGSESGDAPAPTAEQAELNAAPQFASTYTDFDLAKCEVLSEEREEGSSAEYRCPGFGELPLLVQEGDGRFDLDAGGDDGGFQTIGAFNDIGDTVEWRLKNGQPFAVIFRFLDVTEEAKGRTVLAVETVTRLGLPACRVAQIAGDTPDANQKARELADAAATEGFRCPDEPELLGNAQ</sequence>
<keyword evidence="1" id="KW-0732">Signal</keyword>
<feature type="chain" id="PRO_5047254400" description="Lipoprotein" evidence="1">
    <location>
        <begin position="18"/>
        <end position="200"/>
    </location>
</feature>
<dbReference type="RefSeq" id="WP_257594247.1">
    <property type="nucleotide sequence ID" value="NZ_JANKHH010000001.1"/>
</dbReference>
<keyword evidence="3" id="KW-1185">Reference proteome</keyword>
<evidence type="ECO:0000256" key="1">
    <source>
        <dbReference type="SAM" id="SignalP"/>
    </source>
</evidence>
<dbReference type="PROSITE" id="PS51257">
    <property type="entry name" value="PROKAR_LIPOPROTEIN"/>
    <property type="match status" value="1"/>
</dbReference>
<protein>
    <recommendedName>
        <fullName evidence="4">Lipoprotein</fullName>
    </recommendedName>
</protein>